<protein>
    <submittedName>
        <fullName evidence="2">Uncharacterized protein</fullName>
    </submittedName>
</protein>
<comment type="caution">
    <text evidence="2">The sequence shown here is derived from an EMBL/GenBank/DDBJ whole genome shotgun (WGS) entry which is preliminary data.</text>
</comment>
<evidence type="ECO:0000313" key="3">
    <source>
        <dbReference type="Proteomes" id="UP000294604"/>
    </source>
</evidence>
<feature type="region of interest" description="Disordered" evidence="1">
    <location>
        <begin position="1"/>
        <end position="24"/>
    </location>
</feature>
<evidence type="ECO:0000256" key="1">
    <source>
        <dbReference type="SAM" id="MobiDB-lite"/>
    </source>
</evidence>
<dbReference type="EMBL" id="PECL01000003">
    <property type="protein sequence ID" value="TEA09110.1"/>
    <property type="molecule type" value="Genomic_DNA"/>
</dbReference>
<dbReference type="Proteomes" id="UP000294604">
    <property type="component" value="Unassembled WGS sequence"/>
</dbReference>
<dbReference type="RefSeq" id="WP_134081007.1">
    <property type="nucleotide sequence ID" value="NZ_PECL01000003.1"/>
</dbReference>
<reference evidence="2 3" key="1">
    <citation type="journal article" date="2019" name="Sci. Rep.">
        <title>Extended insight into the Mycobacterium chelonae-abscessus complex through whole genome sequencing of Mycobacterium salmoniphilum outbreak and Mycobacterium salmoniphilum-like strains.</title>
        <authorList>
            <person name="Behra P.R.K."/>
            <person name="Das S."/>
            <person name="Pettersson B.M.F."/>
            <person name="Shirreff L."/>
            <person name="DuCote T."/>
            <person name="Jacobsson K.G."/>
            <person name="Ennis D.G."/>
            <person name="Kirsebom L.A."/>
        </authorList>
    </citation>
    <scope>NUCLEOTIDE SEQUENCE [LARGE SCALE GENOMIC DNA]</scope>
    <source>
        <strain evidence="2 3">CCUG 60884</strain>
    </source>
</reference>
<accession>A0A4R8SZQ5</accession>
<organism evidence="2 3">
    <name type="scientific">Mycobacteroides salmoniphilum</name>
    <dbReference type="NCBI Taxonomy" id="404941"/>
    <lineage>
        <taxon>Bacteria</taxon>
        <taxon>Bacillati</taxon>
        <taxon>Actinomycetota</taxon>
        <taxon>Actinomycetes</taxon>
        <taxon>Mycobacteriales</taxon>
        <taxon>Mycobacteriaceae</taxon>
        <taxon>Mycobacteroides</taxon>
    </lineage>
</organism>
<gene>
    <name evidence="2" type="ORF">CCUG60884_00279</name>
</gene>
<proteinExistence type="predicted"/>
<sequence length="110" mass="12554">MTAETTREPDCSRPDDPSDRWIGGRTEHGVIRARTRFLYSEPDPRTIVPPGRTRHAFSRSARLVASDWPLPSWKEQPSVWDALEEAIESFGDDADLEIEIRLAPRSETVH</sequence>
<evidence type="ECO:0000313" key="2">
    <source>
        <dbReference type="EMBL" id="TEA09110.1"/>
    </source>
</evidence>
<feature type="compositionally biased region" description="Basic and acidic residues" evidence="1">
    <location>
        <begin position="1"/>
        <end position="19"/>
    </location>
</feature>
<name>A0A4R8SZQ5_9MYCO</name>
<dbReference type="AlphaFoldDB" id="A0A4R8SZQ5"/>